<evidence type="ECO:0000313" key="1">
    <source>
        <dbReference type="EMBL" id="JAH78200.1"/>
    </source>
</evidence>
<name>A0A0E9VL85_ANGAN</name>
<proteinExistence type="predicted"/>
<organism evidence="1">
    <name type="scientific">Anguilla anguilla</name>
    <name type="common">European freshwater eel</name>
    <name type="synonym">Muraena anguilla</name>
    <dbReference type="NCBI Taxonomy" id="7936"/>
    <lineage>
        <taxon>Eukaryota</taxon>
        <taxon>Metazoa</taxon>
        <taxon>Chordata</taxon>
        <taxon>Craniata</taxon>
        <taxon>Vertebrata</taxon>
        <taxon>Euteleostomi</taxon>
        <taxon>Actinopterygii</taxon>
        <taxon>Neopterygii</taxon>
        <taxon>Teleostei</taxon>
        <taxon>Anguilliformes</taxon>
        <taxon>Anguillidae</taxon>
        <taxon>Anguilla</taxon>
    </lineage>
</organism>
<reference evidence="1" key="1">
    <citation type="submission" date="2014-11" db="EMBL/GenBank/DDBJ databases">
        <authorList>
            <person name="Amaro Gonzalez C."/>
        </authorList>
    </citation>
    <scope>NUCLEOTIDE SEQUENCE</scope>
</reference>
<protein>
    <submittedName>
        <fullName evidence="1">Uncharacterized protein</fullName>
    </submittedName>
</protein>
<sequence length="10" mass="1195">MKLIIPTHNK</sequence>
<reference evidence="1" key="2">
    <citation type="journal article" date="2015" name="Fish Shellfish Immunol.">
        <title>Early steps in the European eel (Anguilla anguilla)-Vibrio vulnificus interaction in the gills: Role of the RtxA13 toxin.</title>
        <authorList>
            <person name="Callol A."/>
            <person name="Pajuelo D."/>
            <person name="Ebbesson L."/>
            <person name="Teles M."/>
            <person name="MacKenzie S."/>
            <person name="Amaro C."/>
        </authorList>
    </citation>
    <scope>NUCLEOTIDE SEQUENCE</scope>
</reference>
<dbReference type="EMBL" id="GBXM01030377">
    <property type="protein sequence ID" value="JAH78200.1"/>
    <property type="molecule type" value="Transcribed_RNA"/>
</dbReference>
<accession>A0A0E9VL85</accession>